<proteinExistence type="predicted"/>
<dbReference type="OrthoDB" id="10005898at2759"/>
<protein>
    <recommendedName>
        <fullName evidence="3">Peroxin 11C</fullName>
    </recommendedName>
</protein>
<dbReference type="AlphaFoldDB" id="W9HCA6"/>
<name>W9HCA6_FUSOX</name>
<reference evidence="1 2" key="1">
    <citation type="submission" date="2011-06" db="EMBL/GenBank/DDBJ databases">
        <title>The Genome Sequence of Fusarium oxysporum FOSC 3-a.</title>
        <authorList>
            <consortium name="The Broad Institute Genome Sequencing Platform"/>
            <person name="Ma L.-J."/>
            <person name="Gale L.R."/>
            <person name="Schwartz D.C."/>
            <person name="Zhou S."/>
            <person name="Corby-Kistler H."/>
            <person name="Young S.K."/>
            <person name="Zeng Q."/>
            <person name="Gargeya S."/>
            <person name="Fitzgerald M."/>
            <person name="Haas B."/>
            <person name="Abouelleil A."/>
            <person name="Alvarado L."/>
            <person name="Arachchi H.M."/>
            <person name="Berlin A."/>
            <person name="Brown A."/>
            <person name="Chapman S.B."/>
            <person name="Chen Z."/>
            <person name="Dunbar C."/>
            <person name="Freedman E."/>
            <person name="Gearin G."/>
            <person name="Gellesch M."/>
            <person name="Goldberg J."/>
            <person name="Griggs A."/>
            <person name="Gujja S."/>
            <person name="Heiman D."/>
            <person name="Howarth C."/>
            <person name="Larson L."/>
            <person name="Lui A."/>
            <person name="MacDonald P.J.P."/>
            <person name="Mehta T."/>
            <person name="Montmayeur A."/>
            <person name="Murphy C."/>
            <person name="Neiman D."/>
            <person name="Pearson M."/>
            <person name="Priest M."/>
            <person name="Roberts A."/>
            <person name="Saif S."/>
            <person name="Shea T."/>
            <person name="Shenoy N."/>
            <person name="Sisk P."/>
            <person name="Stolte C."/>
            <person name="Sykes S."/>
            <person name="Wortman J."/>
            <person name="Nusbaum C."/>
            <person name="Birren B."/>
        </authorList>
    </citation>
    <scope>NUCLEOTIDE SEQUENCE [LARGE SCALE GENOMIC DNA]</scope>
    <source>
        <strain evidence="2">FOSC 3-a</strain>
    </source>
</reference>
<dbReference type="Proteomes" id="UP000030753">
    <property type="component" value="Unassembled WGS sequence"/>
</dbReference>
<gene>
    <name evidence="1" type="ORF">FOYG_17038</name>
</gene>
<evidence type="ECO:0000313" key="1">
    <source>
        <dbReference type="EMBL" id="EWY79862.1"/>
    </source>
</evidence>
<dbReference type="HOGENOM" id="CLU_052213_0_0_1"/>
<evidence type="ECO:0000313" key="2">
    <source>
        <dbReference type="Proteomes" id="UP000030753"/>
    </source>
</evidence>
<sequence>MTEAAVECCRPTEIVPSAEPITADTPPASEPIKMLESKATGKSPLSRLAATPSAVNAFILHLHRCTRTRGGTDTVLLFTTYSARLTGAILNVLGRTSLHHSAREMVEQAFQLRPSTTVVLSAASAPPLTALALNIAKRIRACTDMLGEWRLMNRLWGIISTYVAASDLVLRLRCQKQDKNREKVPLPDRFNTLVESLQFLLLFGYHISEASYWLATKCIIILSPEKTRKVSLYGARLWSTWVFLELGRLLVERSRRTPTGDVAAEEEWSTNWMNSFIGILPWAPLSVHWGTQGGLLPEITIAALATWPASNKMKNLWCQTAESGIIC</sequence>
<accession>W9HCA6</accession>
<dbReference type="EMBL" id="JH717854">
    <property type="protein sequence ID" value="EWY79862.1"/>
    <property type="molecule type" value="Genomic_DNA"/>
</dbReference>
<evidence type="ECO:0008006" key="3">
    <source>
        <dbReference type="Google" id="ProtNLM"/>
    </source>
</evidence>
<organism evidence="1 2">
    <name type="scientific">Fusarium oxysporum NRRL 32931</name>
    <dbReference type="NCBI Taxonomy" id="660029"/>
    <lineage>
        <taxon>Eukaryota</taxon>
        <taxon>Fungi</taxon>
        <taxon>Dikarya</taxon>
        <taxon>Ascomycota</taxon>
        <taxon>Pezizomycotina</taxon>
        <taxon>Sordariomycetes</taxon>
        <taxon>Hypocreomycetidae</taxon>
        <taxon>Hypocreales</taxon>
        <taxon>Nectriaceae</taxon>
        <taxon>Fusarium</taxon>
        <taxon>Fusarium oxysporum species complex</taxon>
    </lineage>
</organism>